<accession>A0A318SA16</accession>
<dbReference type="InterPro" id="IPR018977">
    <property type="entry name" value="NurA_domain"/>
</dbReference>
<organism evidence="2 3">
    <name type="scientific">Deinococcus yavapaiensis KR-236</name>
    <dbReference type="NCBI Taxonomy" id="694435"/>
    <lineage>
        <taxon>Bacteria</taxon>
        <taxon>Thermotogati</taxon>
        <taxon>Deinococcota</taxon>
        <taxon>Deinococci</taxon>
        <taxon>Deinococcales</taxon>
        <taxon>Deinococcaceae</taxon>
        <taxon>Deinococcus</taxon>
    </lineage>
</organism>
<feature type="domain" description="NurA" evidence="1">
    <location>
        <begin position="151"/>
        <end position="311"/>
    </location>
</feature>
<evidence type="ECO:0000313" key="2">
    <source>
        <dbReference type="EMBL" id="PYE56260.1"/>
    </source>
</evidence>
<dbReference type="EMBL" id="QJSX01000001">
    <property type="protein sequence ID" value="PYE56260.1"/>
    <property type="molecule type" value="Genomic_DNA"/>
</dbReference>
<dbReference type="AlphaFoldDB" id="A0A318SA16"/>
<dbReference type="RefSeq" id="WP_110884783.1">
    <property type="nucleotide sequence ID" value="NZ_QJSX01000001.1"/>
</dbReference>
<reference evidence="2 3" key="1">
    <citation type="submission" date="2018-06" db="EMBL/GenBank/DDBJ databases">
        <title>Genomic Encyclopedia of Type Strains, Phase IV (KMG-IV): sequencing the most valuable type-strain genomes for metagenomic binning, comparative biology and taxonomic classification.</title>
        <authorList>
            <person name="Goeker M."/>
        </authorList>
    </citation>
    <scope>NUCLEOTIDE SEQUENCE [LARGE SCALE GENOMIC DNA]</scope>
    <source>
        <strain evidence="2 3">DSM 18048</strain>
    </source>
</reference>
<proteinExistence type="predicted"/>
<keyword evidence="3" id="KW-1185">Reference proteome</keyword>
<dbReference type="OrthoDB" id="255198at2"/>
<name>A0A318SA16_9DEIO</name>
<comment type="caution">
    <text evidence="2">The sequence shown here is derived from an EMBL/GenBank/DDBJ whole genome shotgun (WGS) entry which is preliminary data.</text>
</comment>
<evidence type="ECO:0000313" key="3">
    <source>
        <dbReference type="Proteomes" id="UP000248326"/>
    </source>
</evidence>
<sequence length="347" mass="38564">MRIRLDPWPIDTLDAQLSLKNAFPGDVVDVEQDRWAAVDARPIPTNLHTVYVVDGKPRMEARLLVEDDGEAIFGGYGAYAVGAVELCPHGSREARLHEVKARRVLAVCGEWKGDDVRLVPRDPHSGELLYTPYKVPGSDQNAPQQFLQSIMLKTEQELSHRYASQVPFDEDDEQEALAVLTLQDGPLRFGTGKGGGAVVGCVKTMQTLYVSADRAYLLAELKPGERSPILHFRYDKQGGRAEEARFTWYVRLCEAEFYQHPYAGVMRLEMHAPFEPDFLPPIVKAIADLSGSLLCRLGSKSFKDPRAPQNLIPTRALEQAMGRAMGDQSLVMRRIRAHIGAELGVAS</sequence>
<dbReference type="SUPFAM" id="SSF53098">
    <property type="entry name" value="Ribonuclease H-like"/>
    <property type="match status" value="1"/>
</dbReference>
<evidence type="ECO:0000259" key="1">
    <source>
        <dbReference type="Pfam" id="PF09376"/>
    </source>
</evidence>
<dbReference type="Pfam" id="PF09376">
    <property type="entry name" value="NurA"/>
    <property type="match status" value="1"/>
</dbReference>
<dbReference type="InterPro" id="IPR012337">
    <property type="entry name" value="RNaseH-like_sf"/>
</dbReference>
<dbReference type="Proteomes" id="UP000248326">
    <property type="component" value="Unassembled WGS sequence"/>
</dbReference>
<protein>
    <recommendedName>
        <fullName evidence="1">NurA domain-containing protein</fullName>
    </recommendedName>
</protein>
<gene>
    <name evidence="2" type="ORF">DES52_10164</name>
</gene>